<proteinExistence type="predicted"/>
<dbReference type="AlphaFoldDB" id="A0A5C6W096"/>
<evidence type="ECO:0008006" key="3">
    <source>
        <dbReference type="Google" id="ProtNLM"/>
    </source>
</evidence>
<organism evidence="1 2">
    <name type="scientific">Metabacillus litoralis</name>
    <dbReference type="NCBI Taxonomy" id="152268"/>
    <lineage>
        <taxon>Bacteria</taxon>
        <taxon>Bacillati</taxon>
        <taxon>Bacillota</taxon>
        <taxon>Bacilli</taxon>
        <taxon>Bacillales</taxon>
        <taxon>Bacillaceae</taxon>
        <taxon>Metabacillus</taxon>
    </lineage>
</organism>
<dbReference type="EMBL" id="VOQF01000005">
    <property type="protein sequence ID" value="TXC91278.1"/>
    <property type="molecule type" value="Genomic_DNA"/>
</dbReference>
<gene>
    <name evidence="1" type="ORF">FS935_10305</name>
</gene>
<dbReference type="Gene3D" id="3.20.20.80">
    <property type="entry name" value="Glycosidases"/>
    <property type="match status" value="1"/>
</dbReference>
<accession>A0A5C6W096</accession>
<dbReference type="SUPFAM" id="SSF51445">
    <property type="entry name" value="(Trans)glycosidases"/>
    <property type="match status" value="1"/>
</dbReference>
<evidence type="ECO:0000313" key="2">
    <source>
        <dbReference type="Proteomes" id="UP000321363"/>
    </source>
</evidence>
<protein>
    <recommendedName>
        <fullName evidence="3">Family 2 glycosyl transferase</fullName>
    </recommendedName>
</protein>
<keyword evidence="2" id="KW-1185">Reference proteome</keyword>
<sequence>MTKKKILLIVSILGLFILFTSPLWTWQLKKTENMNVLIVDKTVPDQTFREHKGLIWLLNNLKIKKENNEKYDVVKDYVGFVPSDQPPEFQVREFPEDLSTYDVLYVADGYGVYKDEYIGDNEEGNRSELLYGGIKQDEVSAINTSLIENNQTLIAEFNTFGSPTEPEVRESFYHLLNLNWSGWMGRIFTDLNNKEVPTWVRDNYEKQYGEKYSFSGTGLIFVSEDDEVLVFTEEDLISEFVSFQYTKNGQEHFKMNDQIQYNYWFDIVEARDEEEVQATFELSLSDHAEKKLSTYNIPLKFPAVIHHQDHLYDTYYFAGDFVDHDKIPSIHQISGLTWWQKMFSFNQKGRTDTFFWKAYVPMMEKILTDKQNGTSKTELTHLEPEVLTKDGMKLIGSTNDKYLQIYKDGAWEDILIKGVNMGIAKPGTFPGETGITKEEYARWFEQISEMNANGLRVYTIHPPAFYQALYEHNLNREDPLYLFHGVWVNEDVFFNEKLGSTAFDPAITNDFKEEIQRTIDIIHGNADIPERQGHASGKYQHDLSPYLLGWIIGVEWDPNTVLRTNDKHSDIKSYDGHYFMAENVSPFEAWLAEMMDFTAKYEADHYKWQHPMSFTNWVTTDLLEHPSEPSEEEDMVSIDPNKIKAKDTFYAGTFASYHIYPYYPDFLNYEEKYINYEDHRGQKNNYAGYLNDMENSHNMPLIVAEFGIPASRGLTHENVHGLDQGHNSEKEQAEYIVRLYEDIVEENLAGGMVFSWQDEWFKRTWNTMDYDNPDKRPFWDNIQTNEQHFGLLSFDPDKEETQLQIDGEHSDWSARNSEPSYKAENNPIENVYLSSDSRGLFVRIDYNEKLWNKDDYNTYLLLNTIGNQGQTTIPEVDGFEEEGIDFLVELKGEDDSRVLIDSYYDTYYYHYGHILEMIEKKSYANQKNNGIYHRIHLTLNKELTINKEEGQVTIPFSSYETGKLQYGIGNPEKEDSNTLSDFYIKDGTLELRLPWLLLNVKDPSQNEIMGDIWSEKGLDSKQIIDLLNVKVVLTNNQQEVIQTAPETKGEWLNYKLEKWDLPVSHERLKKSYYELQKAYEGAKVESE</sequence>
<reference evidence="1 2" key="1">
    <citation type="journal article" date="2005" name="Int. J. Syst. Evol. Microbiol.">
        <title>Bacillus litoralis sp. nov., isolated from a tidal flat of the Yellow Sea in Korea.</title>
        <authorList>
            <person name="Yoon J.H."/>
            <person name="Oh T.K."/>
        </authorList>
    </citation>
    <scope>NUCLEOTIDE SEQUENCE [LARGE SCALE GENOMIC DNA]</scope>
    <source>
        <strain evidence="1 2">SW-211</strain>
    </source>
</reference>
<dbReference type="Proteomes" id="UP000321363">
    <property type="component" value="Unassembled WGS sequence"/>
</dbReference>
<dbReference type="OrthoDB" id="916275at2"/>
<dbReference type="RefSeq" id="WP_146948219.1">
    <property type="nucleotide sequence ID" value="NZ_VOQF01000005.1"/>
</dbReference>
<name>A0A5C6W096_9BACI</name>
<evidence type="ECO:0000313" key="1">
    <source>
        <dbReference type="EMBL" id="TXC91278.1"/>
    </source>
</evidence>
<comment type="caution">
    <text evidence="1">The sequence shown here is derived from an EMBL/GenBank/DDBJ whole genome shotgun (WGS) entry which is preliminary data.</text>
</comment>
<dbReference type="InterPro" id="IPR017853">
    <property type="entry name" value="GH"/>
</dbReference>